<dbReference type="InterPro" id="IPR039374">
    <property type="entry name" value="SIP_fam"/>
</dbReference>
<dbReference type="Gene3D" id="2.40.30.10">
    <property type="entry name" value="Translation factors"/>
    <property type="match status" value="1"/>
</dbReference>
<dbReference type="SUPFAM" id="SSF63380">
    <property type="entry name" value="Riboflavin synthase domain-like"/>
    <property type="match status" value="1"/>
</dbReference>
<dbReference type="Gene3D" id="3.40.50.80">
    <property type="entry name" value="Nucleotide-binding domain of ferredoxin-NADP reductase (FNR) module"/>
    <property type="match status" value="1"/>
</dbReference>
<dbReference type="PANTHER" id="PTHR30157:SF0">
    <property type="entry name" value="NADPH-DEPENDENT FERRIC-CHELATE REDUCTASE"/>
    <property type="match status" value="1"/>
</dbReference>
<dbReference type="EMBL" id="JAVDXW010000001">
    <property type="protein sequence ID" value="MDR7301749.1"/>
    <property type="molecule type" value="Genomic_DNA"/>
</dbReference>
<dbReference type="PROSITE" id="PS51384">
    <property type="entry name" value="FAD_FR"/>
    <property type="match status" value="1"/>
</dbReference>
<proteinExistence type="predicted"/>
<dbReference type="GO" id="GO:0016491">
    <property type="term" value="F:oxidoreductase activity"/>
    <property type="evidence" value="ECO:0007669"/>
    <property type="project" value="InterPro"/>
</dbReference>
<dbReference type="Pfam" id="PF04954">
    <property type="entry name" value="SIP"/>
    <property type="match status" value="1"/>
</dbReference>
<dbReference type="InterPro" id="IPR017938">
    <property type="entry name" value="Riboflavin_synthase-like_b-brl"/>
</dbReference>
<sequence>MTSTHSGTRRVQARYRLLDVHAVERITPRMARVKLSGDELADFVSSGTDQRIKLCLPEPGRPAPLGRTRAEVFALPREQQPRQRTYTVRHFDAHRRELTIDLVIHDHGGPGAAWAASVRPGDRIVTVGPSPSYRPSSDANPLVLAGDETALPAISAILEELPEATPTRVFLEVADSGEHQQVDTAADVAWTWLHRDGAPAGRSNLLTEAVRSVDLGTHPHVWIGAEAATVRDLRAHCQDVLGMERARVYALAYWRRDRAS</sequence>
<evidence type="ECO:0000313" key="2">
    <source>
        <dbReference type="EMBL" id="MDR7301749.1"/>
    </source>
</evidence>
<evidence type="ECO:0000259" key="1">
    <source>
        <dbReference type="PROSITE" id="PS51384"/>
    </source>
</evidence>
<organism evidence="2 3">
    <name type="scientific">Haloactinomyces albus</name>
    <dbReference type="NCBI Taxonomy" id="1352928"/>
    <lineage>
        <taxon>Bacteria</taxon>
        <taxon>Bacillati</taxon>
        <taxon>Actinomycetota</taxon>
        <taxon>Actinomycetes</taxon>
        <taxon>Actinopolysporales</taxon>
        <taxon>Actinopolysporaceae</taxon>
        <taxon>Haloactinomyces</taxon>
    </lineage>
</organism>
<dbReference type="InterPro" id="IPR017927">
    <property type="entry name" value="FAD-bd_FR_type"/>
</dbReference>
<reference evidence="2" key="1">
    <citation type="submission" date="2023-07" db="EMBL/GenBank/DDBJ databases">
        <title>Sequencing the genomes of 1000 actinobacteria strains.</title>
        <authorList>
            <person name="Klenk H.-P."/>
        </authorList>
    </citation>
    <scope>NUCLEOTIDE SEQUENCE</scope>
    <source>
        <strain evidence="2">DSM 45977</strain>
    </source>
</reference>
<dbReference type="InterPro" id="IPR007037">
    <property type="entry name" value="SIP_rossman_dom"/>
</dbReference>
<dbReference type="AlphaFoldDB" id="A0AAE4CLE6"/>
<gene>
    <name evidence="2" type="ORF">JOF55_001930</name>
</gene>
<dbReference type="InterPro" id="IPR039261">
    <property type="entry name" value="FNR_nucleotide-bd"/>
</dbReference>
<dbReference type="InterPro" id="IPR013113">
    <property type="entry name" value="SIP_FAD-bd"/>
</dbReference>
<dbReference type="CDD" id="cd06193">
    <property type="entry name" value="siderophore_interacting"/>
    <property type="match status" value="1"/>
</dbReference>
<dbReference type="Proteomes" id="UP001180845">
    <property type="component" value="Unassembled WGS sequence"/>
</dbReference>
<feature type="domain" description="FAD-binding FR-type" evidence="1">
    <location>
        <begin position="13"/>
        <end position="136"/>
    </location>
</feature>
<keyword evidence="3" id="KW-1185">Reference proteome</keyword>
<dbReference type="RefSeq" id="WP_310272671.1">
    <property type="nucleotide sequence ID" value="NZ_JAVDXW010000001.1"/>
</dbReference>
<dbReference type="Pfam" id="PF08021">
    <property type="entry name" value="FAD_binding_9"/>
    <property type="match status" value="1"/>
</dbReference>
<comment type="caution">
    <text evidence="2">The sequence shown here is derived from an EMBL/GenBank/DDBJ whole genome shotgun (WGS) entry which is preliminary data.</text>
</comment>
<accession>A0AAE4CLE6</accession>
<evidence type="ECO:0000313" key="3">
    <source>
        <dbReference type="Proteomes" id="UP001180845"/>
    </source>
</evidence>
<dbReference type="PANTHER" id="PTHR30157">
    <property type="entry name" value="FERRIC REDUCTASE, NADPH-DEPENDENT"/>
    <property type="match status" value="1"/>
</dbReference>
<name>A0AAE4CLE6_9ACTN</name>
<protein>
    <submittedName>
        <fullName evidence="2">NADPH-dependent ferric siderophore reductase</fullName>
    </submittedName>
</protein>